<feature type="transmembrane region" description="Helical" evidence="5">
    <location>
        <begin position="263"/>
        <end position="283"/>
    </location>
</feature>
<protein>
    <submittedName>
        <fullName evidence="7">ABC transporter permease</fullName>
    </submittedName>
</protein>
<comment type="caution">
    <text evidence="7">The sequence shown here is derived from an EMBL/GenBank/DDBJ whole genome shotgun (WGS) entry which is preliminary data.</text>
</comment>
<evidence type="ECO:0000313" key="8">
    <source>
        <dbReference type="Proteomes" id="UP000305675"/>
    </source>
</evidence>
<gene>
    <name evidence="7" type="ORF">FCL42_17710</name>
</gene>
<dbReference type="EMBL" id="SWCJ01000018">
    <property type="protein sequence ID" value="TKB51677.1"/>
    <property type="molecule type" value="Genomic_DNA"/>
</dbReference>
<evidence type="ECO:0000256" key="3">
    <source>
        <dbReference type="ARBA" id="ARBA00022989"/>
    </source>
</evidence>
<accession>A0A4U1BJF8</accession>
<comment type="subcellular location">
    <subcellularLocation>
        <location evidence="1">Membrane</location>
        <topology evidence="1">Multi-pass membrane protein</topology>
    </subcellularLocation>
</comment>
<dbReference type="PANTHER" id="PTHR43471">
    <property type="entry name" value="ABC TRANSPORTER PERMEASE"/>
    <property type="match status" value="1"/>
</dbReference>
<dbReference type="InterPro" id="IPR013525">
    <property type="entry name" value="ABC2_TM"/>
</dbReference>
<keyword evidence="3 5" id="KW-1133">Transmembrane helix</keyword>
<evidence type="ECO:0000256" key="4">
    <source>
        <dbReference type="ARBA" id="ARBA00023136"/>
    </source>
</evidence>
<feature type="transmembrane region" description="Helical" evidence="5">
    <location>
        <begin position="346"/>
        <end position="365"/>
    </location>
</feature>
<dbReference type="PANTHER" id="PTHR43471:SF3">
    <property type="entry name" value="ABC TRANSPORTER PERMEASE PROTEIN NATB"/>
    <property type="match status" value="1"/>
</dbReference>
<evidence type="ECO:0000256" key="1">
    <source>
        <dbReference type="ARBA" id="ARBA00004141"/>
    </source>
</evidence>
<feature type="transmembrane region" description="Helical" evidence="5">
    <location>
        <begin position="295"/>
        <end position="313"/>
    </location>
</feature>
<organism evidence="7 8">
    <name type="scientific">Ferrimonas aestuarii</name>
    <dbReference type="NCBI Taxonomy" id="2569539"/>
    <lineage>
        <taxon>Bacteria</taxon>
        <taxon>Pseudomonadati</taxon>
        <taxon>Pseudomonadota</taxon>
        <taxon>Gammaproteobacteria</taxon>
        <taxon>Alteromonadales</taxon>
        <taxon>Ferrimonadaceae</taxon>
        <taxon>Ferrimonas</taxon>
    </lineage>
</organism>
<feature type="transmembrane region" description="Helical" evidence="5">
    <location>
        <begin position="222"/>
        <end position="243"/>
    </location>
</feature>
<evidence type="ECO:0000313" key="7">
    <source>
        <dbReference type="EMBL" id="TKB51677.1"/>
    </source>
</evidence>
<evidence type="ECO:0000259" key="6">
    <source>
        <dbReference type="Pfam" id="PF12698"/>
    </source>
</evidence>
<keyword evidence="4 5" id="KW-0472">Membrane</keyword>
<evidence type="ECO:0000256" key="5">
    <source>
        <dbReference type="SAM" id="Phobius"/>
    </source>
</evidence>
<feature type="transmembrane region" description="Helical" evidence="5">
    <location>
        <begin position="168"/>
        <end position="191"/>
    </location>
</feature>
<feature type="transmembrane region" description="Helical" evidence="5">
    <location>
        <begin position="21"/>
        <end position="44"/>
    </location>
</feature>
<proteinExistence type="predicted"/>
<dbReference type="OrthoDB" id="5486437at2"/>
<dbReference type="Pfam" id="PF12698">
    <property type="entry name" value="ABC2_membrane_3"/>
    <property type="match status" value="1"/>
</dbReference>
<reference evidence="7 8" key="1">
    <citation type="submission" date="2019-04" db="EMBL/GenBank/DDBJ databases">
        <authorList>
            <person name="Hwang J.C."/>
        </authorList>
    </citation>
    <scope>NUCLEOTIDE SEQUENCE [LARGE SCALE GENOMIC DNA]</scope>
    <source>
        <strain evidence="7 8">IMCC35002</strain>
    </source>
</reference>
<dbReference type="GO" id="GO:0140359">
    <property type="term" value="F:ABC-type transporter activity"/>
    <property type="evidence" value="ECO:0007669"/>
    <property type="project" value="InterPro"/>
</dbReference>
<dbReference type="AlphaFoldDB" id="A0A4U1BJF8"/>
<keyword evidence="2 5" id="KW-0812">Transmembrane</keyword>
<keyword evidence="8" id="KW-1185">Reference proteome</keyword>
<evidence type="ECO:0000256" key="2">
    <source>
        <dbReference type="ARBA" id="ARBA00022692"/>
    </source>
</evidence>
<name>A0A4U1BJF8_9GAMM</name>
<dbReference type="Proteomes" id="UP000305675">
    <property type="component" value="Unassembled WGS sequence"/>
</dbReference>
<sequence>MNRIVTLFMKEFRDAFRDKRSFSLILGYGIGMPIFFAGIFFVTIQSFSEKPNIPISIQGAENGPDLVRFLNLAGVHHGEGEDTNEITLIIPDSYAEQLSSGKPAEVIIEVDTSKKELMQPLSQLKNSLRSYSQEMAALRLMARGINPQVVHPIDLVTHDLATNESKSIMILGSLLMSFMMTVFFSGMNVAIDTSAGERERNSLTLLLCQPITTKEIVIAKSLLVSCFAMLGLLLTLAVSMVVFPQVPWQELGFSFNLDVAAAALILIGCLPLALMASSLQLFVSFFAKTFKEAQTYLTMVLMVPVVVAMLPMFEVAPDVMKWLPLSGQQILFSDWLTGRGLTWEPMIFSTLTTLAITAALTYGNIRALRSEKVIFAL</sequence>
<feature type="domain" description="ABC-2 type transporter transmembrane" evidence="6">
    <location>
        <begin position="30"/>
        <end position="361"/>
    </location>
</feature>
<dbReference type="GO" id="GO:0016020">
    <property type="term" value="C:membrane"/>
    <property type="evidence" value="ECO:0007669"/>
    <property type="project" value="UniProtKB-SubCell"/>
</dbReference>
<dbReference type="RefSeq" id="WP_136864766.1">
    <property type="nucleotide sequence ID" value="NZ_SWCJ01000018.1"/>
</dbReference>